<accession>A0A9W9TJJ8</accession>
<dbReference type="PRINTS" id="PR00597">
    <property type="entry name" value="GELSOLIN"/>
</dbReference>
<dbReference type="OrthoDB" id="6375767at2759"/>
<feature type="domain" description="Gelsolin-like" evidence="1">
    <location>
        <begin position="263"/>
        <end position="334"/>
    </location>
</feature>
<dbReference type="Proteomes" id="UP001150941">
    <property type="component" value="Unassembled WGS sequence"/>
</dbReference>
<evidence type="ECO:0000313" key="2">
    <source>
        <dbReference type="EMBL" id="KAJ5225197.1"/>
    </source>
</evidence>
<dbReference type="GO" id="GO:0005737">
    <property type="term" value="C:cytoplasm"/>
    <property type="evidence" value="ECO:0007669"/>
    <property type="project" value="TreeGrafter"/>
</dbReference>
<dbReference type="GO" id="GO:0051015">
    <property type="term" value="F:actin filament binding"/>
    <property type="evidence" value="ECO:0007669"/>
    <property type="project" value="InterPro"/>
</dbReference>
<reference evidence="2" key="1">
    <citation type="submission" date="2022-11" db="EMBL/GenBank/DDBJ databases">
        <authorList>
            <person name="Petersen C."/>
        </authorList>
    </citation>
    <scope>NUCLEOTIDE SEQUENCE</scope>
    <source>
        <strain evidence="2">IBT 19713</strain>
    </source>
</reference>
<dbReference type="GO" id="GO:0008154">
    <property type="term" value="P:actin polymerization or depolymerization"/>
    <property type="evidence" value="ECO:0007669"/>
    <property type="project" value="TreeGrafter"/>
</dbReference>
<comment type="caution">
    <text evidence="2">The sequence shown here is derived from an EMBL/GenBank/DDBJ whole genome shotgun (WGS) entry which is preliminary data.</text>
</comment>
<dbReference type="InterPro" id="IPR029006">
    <property type="entry name" value="ADF-H/Gelsolin-like_dom_sf"/>
</dbReference>
<evidence type="ECO:0000259" key="1">
    <source>
        <dbReference type="Pfam" id="PF00626"/>
    </source>
</evidence>
<reference evidence="2" key="2">
    <citation type="journal article" date="2023" name="IMA Fungus">
        <title>Comparative genomic study of the Penicillium genus elucidates a diverse pangenome and 15 lateral gene transfer events.</title>
        <authorList>
            <person name="Petersen C."/>
            <person name="Sorensen T."/>
            <person name="Nielsen M.R."/>
            <person name="Sondergaard T.E."/>
            <person name="Sorensen J.L."/>
            <person name="Fitzpatrick D.A."/>
            <person name="Frisvad J.C."/>
            <person name="Nielsen K.L."/>
        </authorList>
    </citation>
    <scope>NUCLEOTIDE SEQUENCE</scope>
    <source>
        <strain evidence="2">IBT 19713</strain>
    </source>
</reference>
<dbReference type="InterPro" id="IPR007122">
    <property type="entry name" value="Villin/Gelsolin"/>
</dbReference>
<organism evidence="2 3">
    <name type="scientific">Penicillium chermesinum</name>
    <dbReference type="NCBI Taxonomy" id="63820"/>
    <lineage>
        <taxon>Eukaryota</taxon>
        <taxon>Fungi</taxon>
        <taxon>Dikarya</taxon>
        <taxon>Ascomycota</taxon>
        <taxon>Pezizomycotina</taxon>
        <taxon>Eurotiomycetes</taxon>
        <taxon>Eurotiomycetidae</taxon>
        <taxon>Eurotiales</taxon>
        <taxon>Aspergillaceae</taxon>
        <taxon>Penicillium</taxon>
    </lineage>
</organism>
<dbReference type="Gene3D" id="3.40.20.10">
    <property type="entry name" value="Severin"/>
    <property type="match status" value="4"/>
</dbReference>
<dbReference type="Pfam" id="PF00626">
    <property type="entry name" value="Gelsolin"/>
    <property type="match status" value="1"/>
</dbReference>
<dbReference type="AlphaFoldDB" id="A0A9W9TJJ8"/>
<dbReference type="EMBL" id="JAPQKS010000005">
    <property type="protein sequence ID" value="KAJ5225197.1"/>
    <property type="molecule type" value="Genomic_DNA"/>
</dbReference>
<dbReference type="PANTHER" id="PTHR11977:SF130">
    <property type="entry name" value="SEVERIN"/>
    <property type="match status" value="1"/>
</dbReference>
<sequence length="340" mass="38505">MAPHEGLVHPKEYDIKDSNVELIGSDLDHRVKYNSAASEPAWNNGKVGQVPGLFIWRIEDFQVVPWPKERTGEFYDGDSYIVLHSYKVELDEFLQGAATQHREIQQQPSEEFLALFHHIRIRSGGVRSGFTHVEPEEPKEILTLLRIFKHPGSGRISPIIVHEVEPTWESLDENDVFVLDKGDKIWHVDVEVLSQLESRSRIVVDLLGGKEADQSSLQAPRPGYFSRSLQSDSSNARPRRLFRLSDASGTLSFDLVNEGGHVQQSDLDGNDVFIFDTGSRLWVWQGLGASEQEKHLWLKVAQAYVRWLQETQEDSEAYLTPISKVTQGHECAPFLKAIAA</sequence>
<name>A0A9W9TJJ8_9EURO</name>
<dbReference type="InterPro" id="IPR007123">
    <property type="entry name" value="Gelsolin-like_dom"/>
</dbReference>
<dbReference type="GO" id="GO:0015629">
    <property type="term" value="C:actin cytoskeleton"/>
    <property type="evidence" value="ECO:0007669"/>
    <property type="project" value="TreeGrafter"/>
</dbReference>
<dbReference type="PANTHER" id="PTHR11977">
    <property type="entry name" value="VILLIN"/>
    <property type="match status" value="1"/>
</dbReference>
<dbReference type="RefSeq" id="XP_058328608.1">
    <property type="nucleotide sequence ID" value="XM_058475718.1"/>
</dbReference>
<dbReference type="SMART" id="SM00262">
    <property type="entry name" value="GEL"/>
    <property type="match status" value="2"/>
</dbReference>
<dbReference type="SUPFAM" id="SSF55753">
    <property type="entry name" value="Actin depolymerizing proteins"/>
    <property type="match status" value="2"/>
</dbReference>
<keyword evidence="3" id="KW-1185">Reference proteome</keyword>
<gene>
    <name evidence="2" type="ORF">N7468_006422</name>
</gene>
<proteinExistence type="predicted"/>
<evidence type="ECO:0000313" key="3">
    <source>
        <dbReference type="Proteomes" id="UP001150941"/>
    </source>
</evidence>
<protein>
    <recommendedName>
        <fullName evidence="1">Gelsolin-like domain-containing protein</fullName>
    </recommendedName>
</protein>
<dbReference type="GeneID" id="83203021"/>